<dbReference type="Pfam" id="PF09509">
    <property type="entry name" value="Hypoth_Ymh"/>
    <property type="match status" value="1"/>
</dbReference>
<evidence type="ECO:0000259" key="1">
    <source>
        <dbReference type="Pfam" id="PF09509"/>
    </source>
</evidence>
<reference evidence="2 3" key="1">
    <citation type="submission" date="2021-03" db="EMBL/GenBank/DDBJ databases">
        <title>Complete genome sequence of Streptomyces cyanogenus S136, producer of anticancer angucycline landomycin A.</title>
        <authorList>
            <person name="Hrab P."/>
            <person name="Ruckert C."/>
            <person name="Busche T."/>
            <person name="Ostash I."/>
            <person name="Kalinowski J."/>
            <person name="Fedorenko V."/>
            <person name="Yushchuk O."/>
            <person name="Ostash B."/>
        </authorList>
    </citation>
    <scope>NUCLEOTIDE SEQUENCE [LARGE SCALE GENOMIC DNA]</scope>
    <source>
        <strain evidence="2 3">S136</strain>
    </source>
</reference>
<feature type="domain" description="Conserved hypothetical protein CHP02391" evidence="1">
    <location>
        <begin position="2"/>
        <end position="78"/>
    </location>
</feature>
<gene>
    <name evidence="2" type="ORF">S1361_37550</name>
</gene>
<dbReference type="InterPro" id="IPR012654">
    <property type="entry name" value="CHP02391"/>
</dbReference>
<evidence type="ECO:0000313" key="2">
    <source>
        <dbReference type="EMBL" id="QTE03102.1"/>
    </source>
</evidence>
<dbReference type="EMBL" id="CP071839">
    <property type="protein sequence ID" value="QTE03102.1"/>
    <property type="molecule type" value="Genomic_DNA"/>
</dbReference>
<dbReference type="Proteomes" id="UP000663908">
    <property type="component" value="Chromosome"/>
</dbReference>
<evidence type="ECO:0000313" key="3">
    <source>
        <dbReference type="Proteomes" id="UP000663908"/>
    </source>
</evidence>
<organism evidence="2 3">
    <name type="scientific">Streptomyces cyanogenus</name>
    <dbReference type="NCBI Taxonomy" id="80860"/>
    <lineage>
        <taxon>Bacteria</taxon>
        <taxon>Bacillati</taxon>
        <taxon>Actinomycetota</taxon>
        <taxon>Actinomycetes</taxon>
        <taxon>Kitasatosporales</taxon>
        <taxon>Streptomycetaceae</taxon>
        <taxon>Streptomyces</taxon>
    </lineage>
</organism>
<dbReference type="RefSeq" id="WP_208036299.1">
    <property type="nucleotide sequence ID" value="NZ_CP071839.1"/>
</dbReference>
<sequence>MRTNFHLGEYELAGFAAMKAVEAAVREASGLGNSLVAVPLMGAAFQPYKNGNAGGPLADAGAEGGEQEADSALVAGALCTRSRPRPATAL</sequence>
<proteinExistence type="predicted"/>
<name>A0ABX7U2T5_STRCY</name>
<dbReference type="NCBIfam" id="TIGR02391">
    <property type="entry name" value="hypoth_ymh"/>
    <property type="match status" value="1"/>
</dbReference>
<accession>A0ABX7U2T5</accession>
<protein>
    <recommendedName>
        <fullName evidence="1">Conserved hypothetical protein CHP02391 domain-containing protein</fullName>
    </recommendedName>
</protein>
<keyword evidence="3" id="KW-1185">Reference proteome</keyword>